<accession>F0WPT9</accession>
<evidence type="ECO:0000313" key="1">
    <source>
        <dbReference type="EMBL" id="CCA23340.1"/>
    </source>
</evidence>
<dbReference type="EMBL" id="FR824235">
    <property type="protein sequence ID" value="CCA23340.1"/>
    <property type="molecule type" value="Genomic_DNA"/>
</dbReference>
<dbReference type="HOGENOM" id="CLU_1734854_0_0_1"/>
<reference evidence="1" key="1">
    <citation type="journal article" date="2011" name="PLoS Biol.">
        <title>Gene gain and loss during evolution of obligate parasitism in the white rust pathogen of Arabidopsis thaliana.</title>
        <authorList>
            <person name="Kemen E."/>
            <person name="Gardiner A."/>
            <person name="Schultz-Larsen T."/>
            <person name="Kemen A.C."/>
            <person name="Balmuth A.L."/>
            <person name="Robert-Seilaniantz A."/>
            <person name="Bailey K."/>
            <person name="Holub E."/>
            <person name="Studholme D.J."/>
            <person name="Maclean D."/>
            <person name="Jones J.D."/>
        </authorList>
    </citation>
    <scope>NUCLEOTIDE SEQUENCE</scope>
</reference>
<protein>
    <submittedName>
        <fullName evidence="1">AlNc14C190G8431 protein</fullName>
    </submittedName>
</protein>
<reference evidence="1" key="2">
    <citation type="submission" date="2011-02" db="EMBL/GenBank/DDBJ databases">
        <authorList>
            <person name="MacLean D."/>
        </authorList>
    </citation>
    <scope>NUCLEOTIDE SEQUENCE</scope>
</reference>
<organism evidence="1">
    <name type="scientific">Albugo laibachii Nc14</name>
    <dbReference type="NCBI Taxonomy" id="890382"/>
    <lineage>
        <taxon>Eukaryota</taxon>
        <taxon>Sar</taxon>
        <taxon>Stramenopiles</taxon>
        <taxon>Oomycota</taxon>
        <taxon>Peronosporomycetes</taxon>
        <taxon>Albuginales</taxon>
        <taxon>Albuginaceae</taxon>
        <taxon>Albugo</taxon>
    </lineage>
</organism>
<gene>
    <name evidence="1" type="primary">AlNc14C190G8431</name>
    <name evidence="1" type="ORF">ALNC14_094830</name>
</gene>
<proteinExistence type="predicted"/>
<name>F0WPT9_9STRA</name>
<sequence>MNSLLSCCGKLYLAIVHVSREIFQNNNLKISHFALNNTYEQPKLARQLQKSNQVNCTGVFNTVWGLPCSHKLRLYLDQEQDLQLSDIHSHWHVAKPQQLRPFLSLPAKSHSMVLEKVRSSFGPYETISRLRHSTSFTDSISKLQKLCWKRQ</sequence>
<dbReference type="AlphaFoldDB" id="F0WPT9"/>